<gene>
    <name evidence="2" type="ORF">EDS130_LOCUS12388</name>
    <name evidence="3" type="ORF">XAT740_LOCUS56596</name>
</gene>
<dbReference type="InterPro" id="IPR012338">
    <property type="entry name" value="Beta-lactam/transpept-like"/>
</dbReference>
<sequence>MYSCLHGQYSASATIDNLNADFERIRLQFHMPGLSGLAMKNGEIVGQGEAGFRRQGNPSSLLVTDRINIGSCSKWMTATVAGRLVDRGLISWTTPIHTCFPNYTSFNCAFRSATLEQLLSHRAGIQQSTTFYARHYSELLAQNGTIRQIRRWVAETVMKDVPEVIPGEFLYSNQGYAVAAAMMEFVTNQDWESLVKQHIFDPLQMVNSSIGRVYDDIIPPKAPVGHNLRINQTVPIPRPADTASFLYHDQAAAGPGGYIASTLSDWAKFLYAHINNNKTNYLSAETAAKLKHPYMGIEGYGLGINAYNRSWATPGQSLTHGGDIFGQDTVFWMAPSRGVVTVAYTNCDSEDDSESNALDATANILLSRYVY</sequence>
<dbReference type="PANTHER" id="PTHR46825:SF9">
    <property type="entry name" value="BETA-LACTAMASE-RELATED DOMAIN-CONTAINING PROTEIN"/>
    <property type="match status" value="1"/>
</dbReference>
<dbReference type="AlphaFoldDB" id="A0A814D3Y8"/>
<dbReference type="Proteomes" id="UP000663852">
    <property type="component" value="Unassembled WGS sequence"/>
</dbReference>
<comment type="caution">
    <text evidence="2">The sequence shown here is derived from an EMBL/GenBank/DDBJ whole genome shotgun (WGS) entry which is preliminary data.</text>
</comment>
<proteinExistence type="predicted"/>
<evidence type="ECO:0000259" key="1">
    <source>
        <dbReference type="Pfam" id="PF00144"/>
    </source>
</evidence>
<feature type="domain" description="Beta-lactamase-related" evidence="1">
    <location>
        <begin position="28"/>
        <end position="357"/>
    </location>
</feature>
<dbReference type="EMBL" id="CAJNOJ010000047">
    <property type="protein sequence ID" value="CAF0951936.1"/>
    <property type="molecule type" value="Genomic_DNA"/>
</dbReference>
<evidence type="ECO:0000313" key="5">
    <source>
        <dbReference type="Proteomes" id="UP000663852"/>
    </source>
</evidence>
<dbReference type="OrthoDB" id="5946976at2759"/>
<reference evidence="2" key="1">
    <citation type="submission" date="2021-02" db="EMBL/GenBank/DDBJ databases">
        <authorList>
            <person name="Nowell W R."/>
        </authorList>
    </citation>
    <scope>NUCLEOTIDE SEQUENCE</scope>
</reference>
<dbReference type="PANTHER" id="PTHR46825">
    <property type="entry name" value="D-ALANYL-D-ALANINE-CARBOXYPEPTIDASE/ENDOPEPTIDASE AMPH"/>
    <property type="match status" value="1"/>
</dbReference>
<dbReference type="Proteomes" id="UP000663828">
    <property type="component" value="Unassembled WGS sequence"/>
</dbReference>
<evidence type="ECO:0000313" key="3">
    <source>
        <dbReference type="EMBL" id="CAF1659620.1"/>
    </source>
</evidence>
<name>A0A814D3Y8_ADIRI</name>
<organism evidence="2 5">
    <name type="scientific">Adineta ricciae</name>
    <name type="common">Rotifer</name>
    <dbReference type="NCBI Taxonomy" id="249248"/>
    <lineage>
        <taxon>Eukaryota</taxon>
        <taxon>Metazoa</taxon>
        <taxon>Spiralia</taxon>
        <taxon>Gnathifera</taxon>
        <taxon>Rotifera</taxon>
        <taxon>Eurotatoria</taxon>
        <taxon>Bdelloidea</taxon>
        <taxon>Adinetida</taxon>
        <taxon>Adinetidae</taxon>
        <taxon>Adineta</taxon>
    </lineage>
</organism>
<dbReference type="InterPro" id="IPR001466">
    <property type="entry name" value="Beta-lactam-related"/>
</dbReference>
<accession>A0A814D3Y8</accession>
<dbReference type="EMBL" id="CAJNOR010011191">
    <property type="protein sequence ID" value="CAF1659620.1"/>
    <property type="molecule type" value="Genomic_DNA"/>
</dbReference>
<evidence type="ECO:0000313" key="2">
    <source>
        <dbReference type="EMBL" id="CAF0951936.1"/>
    </source>
</evidence>
<dbReference type="InterPro" id="IPR050491">
    <property type="entry name" value="AmpC-like"/>
</dbReference>
<dbReference type="SUPFAM" id="SSF56601">
    <property type="entry name" value="beta-lactamase/transpeptidase-like"/>
    <property type="match status" value="1"/>
</dbReference>
<dbReference type="Pfam" id="PF00144">
    <property type="entry name" value="Beta-lactamase"/>
    <property type="match status" value="1"/>
</dbReference>
<evidence type="ECO:0000313" key="4">
    <source>
        <dbReference type="Proteomes" id="UP000663828"/>
    </source>
</evidence>
<protein>
    <recommendedName>
        <fullName evidence="1">Beta-lactamase-related domain-containing protein</fullName>
    </recommendedName>
</protein>
<keyword evidence="4" id="KW-1185">Reference proteome</keyword>
<dbReference type="Gene3D" id="3.40.710.10">
    <property type="entry name" value="DD-peptidase/beta-lactamase superfamily"/>
    <property type="match status" value="1"/>
</dbReference>